<evidence type="ECO:0000256" key="1">
    <source>
        <dbReference type="SAM" id="MobiDB-lite"/>
    </source>
</evidence>
<gene>
    <name evidence="2" type="ORF">HK100_010403</name>
</gene>
<evidence type="ECO:0000313" key="2">
    <source>
        <dbReference type="EMBL" id="KAJ3079488.1"/>
    </source>
</evidence>
<feature type="compositionally biased region" description="Low complexity" evidence="1">
    <location>
        <begin position="45"/>
        <end position="58"/>
    </location>
</feature>
<dbReference type="EMBL" id="JADGJH010005727">
    <property type="protein sequence ID" value="KAJ3079488.1"/>
    <property type="molecule type" value="Genomic_DNA"/>
</dbReference>
<evidence type="ECO:0000313" key="3">
    <source>
        <dbReference type="Proteomes" id="UP001211907"/>
    </source>
</evidence>
<sequence>MDDLSIFDNQNCTDNARTYADLADFEETHSEFASDYNSGSENDANFSINENNMNNNSP</sequence>
<accession>A0AAD5SLW3</accession>
<feature type="compositionally biased region" description="Polar residues" evidence="1">
    <location>
        <begin position="35"/>
        <end position="44"/>
    </location>
</feature>
<dbReference type="AlphaFoldDB" id="A0AAD5SLW3"/>
<reference evidence="2" key="1">
    <citation type="submission" date="2020-05" db="EMBL/GenBank/DDBJ databases">
        <title>Phylogenomic resolution of chytrid fungi.</title>
        <authorList>
            <person name="Stajich J.E."/>
            <person name="Amses K."/>
            <person name="Simmons R."/>
            <person name="Seto K."/>
            <person name="Myers J."/>
            <person name="Bonds A."/>
            <person name="Quandt C.A."/>
            <person name="Barry K."/>
            <person name="Liu P."/>
            <person name="Grigoriev I."/>
            <person name="Longcore J.E."/>
            <person name="James T.Y."/>
        </authorList>
    </citation>
    <scope>NUCLEOTIDE SEQUENCE</scope>
    <source>
        <strain evidence="2">JEL0513</strain>
    </source>
</reference>
<dbReference type="Proteomes" id="UP001211907">
    <property type="component" value="Unassembled WGS sequence"/>
</dbReference>
<keyword evidence="3" id="KW-1185">Reference proteome</keyword>
<feature type="region of interest" description="Disordered" evidence="1">
    <location>
        <begin position="33"/>
        <end position="58"/>
    </location>
</feature>
<protein>
    <submittedName>
        <fullName evidence="2">Uncharacterized protein</fullName>
    </submittedName>
</protein>
<comment type="caution">
    <text evidence="2">The sequence shown here is derived from an EMBL/GenBank/DDBJ whole genome shotgun (WGS) entry which is preliminary data.</text>
</comment>
<proteinExistence type="predicted"/>
<organism evidence="2 3">
    <name type="scientific">Physocladia obscura</name>
    <dbReference type="NCBI Taxonomy" id="109957"/>
    <lineage>
        <taxon>Eukaryota</taxon>
        <taxon>Fungi</taxon>
        <taxon>Fungi incertae sedis</taxon>
        <taxon>Chytridiomycota</taxon>
        <taxon>Chytridiomycota incertae sedis</taxon>
        <taxon>Chytridiomycetes</taxon>
        <taxon>Chytridiales</taxon>
        <taxon>Chytriomycetaceae</taxon>
        <taxon>Physocladia</taxon>
    </lineage>
</organism>
<name>A0AAD5SLW3_9FUNG</name>
<feature type="non-terminal residue" evidence="2">
    <location>
        <position position="58"/>
    </location>
</feature>